<evidence type="ECO:0000259" key="4">
    <source>
        <dbReference type="PROSITE" id="PS51017"/>
    </source>
</evidence>
<feature type="domain" description="CCT" evidence="4">
    <location>
        <begin position="109"/>
        <end position="151"/>
    </location>
</feature>
<accession>A0AAV3PP41</accession>
<dbReference type="InterPro" id="IPR010402">
    <property type="entry name" value="CCT_domain"/>
</dbReference>
<comment type="caution">
    <text evidence="5">The sequence shown here is derived from an EMBL/GenBank/DDBJ whole genome shotgun (WGS) entry which is preliminary data.</text>
</comment>
<dbReference type="Pfam" id="PF06203">
    <property type="entry name" value="CCT"/>
    <property type="match status" value="1"/>
</dbReference>
<keyword evidence="2 3" id="KW-0539">Nucleus</keyword>
<sequence length="219" mass="25480">MSSSSLSSSSSSSRAYFSEEFGVPGYESFQECDPNAHNFGHQGHPVYYAAEHLMEEQKGFEHKLSGGIGADYWPDYKPASIDNWEIQEQRVQKDEEATAKVNRYSVEERREKILKYLKKRNQRNFNKTIKYACRKTLADRRVRVRGRFAKNSEISEDEALALKNNQTPSEVNHNWYYHNNDNNASFQMNLCEEEWLQEAIASLADNNVSEWATFENIQE</sequence>
<proteinExistence type="predicted"/>
<evidence type="ECO:0000256" key="3">
    <source>
        <dbReference type="PROSITE-ProRule" id="PRU00357"/>
    </source>
</evidence>
<dbReference type="PANTHER" id="PTHR31319:SF110">
    <property type="entry name" value="CCT MOTIF FAMILY PROTEIN"/>
    <property type="match status" value="1"/>
</dbReference>
<name>A0AAV3PP41_LITER</name>
<reference evidence="5 6" key="1">
    <citation type="submission" date="2024-01" db="EMBL/GenBank/DDBJ databases">
        <title>The complete chloroplast genome sequence of Lithospermum erythrorhizon: insights into the phylogenetic relationship among Boraginaceae species and the maternal lineages of purple gromwells.</title>
        <authorList>
            <person name="Okada T."/>
            <person name="Watanabe K."/>
        </authorList>
    </citation>
    <scope>NUCLEOTIDE SEQUENCE [LARGE SCALE GENOMIC DNA]</scope>
</reference>
<dbReference type="InterPro" id="IPR045281">
    <property type="entry name" value="CONSTANS-like"/>
</dbReference>
<dbReference type="PROSITE" id="PS51017">
    <property type="entry name" value="CCT"/>
    <property type="match status" value="1"/>
</dbReference>
<dbReference type="EMBL" id="BAABME010002159">
    <property type="protein sequence ID" value="GAA0153339.1"/>
    <property type="molecule type" value="Genomic_DNA"/>
</dbReference>
<organism evidence="5 6">
    <name type="scientific">Lithospermum erythrorhizon</name>
    <name type="common">Purple gromwell</name>
    <name type="synonym">Lithospermum officinale var. erythrorhizon</name>
    <dbReference type="NCBI Taxonomy" id="34254"/>
    <lineage>
        <taxon>Eukaryota</taxon>
        <taxon>Viridiplantae</taxon>
        <taxon>Streptophyta</taxon>
        <taxon>Embryophyta</taxon>
        <taxon>Tracheophyta</taxon>
        <taxon>Spermatophyta</taxon>
        <taxon>Magnoliopsida</taxon>
        <taxon>eudicotyledons</taxon>
        <taxon>Gunneridae</taxon>
        <taxon>Pentapetalae</taxon>
        <taxon>asterids</taxon>
        <taxon>lamiids</taxon>
        <taxon>Boraginales</taxon>
        <taxon>Boraginaceae</taxon>
        <taxon>Boraginoideae</taxon>
        <taxon>Lithospermeae</taxon>
        <taxon>Lithospermum</taxon>
    </lineage>
</organism>
<gene>
    <name evidence="5" type="ORF">LIER_11601</name>
</gene>
<dbReference type="GO" id="GO:0005634">
    <property type="term" value="C:nucleus"/>
    <property type="evidence" value="ECO:0007669"/>
    <property type="project" value="UniProtKB-SubCell"/>
</dbReference>
<comment type="subcellular location">
    <subcellularLocation>
        <location evidence="1 3">Nucleus</location>
    </subcellularLocation>
</comment>
<dbReference type="GO" id="GO:0003700">
    <property type="term" value="F:DNA-binding transcription factor activity"/>
    <property type="evidence" value="ECO:0007669"/>
    <property type="project" value="TreeGrafter"/>
</dbReference>
<evidence type="ECO:0000313" key="5">
    <source>
        <dbReference type="EMBL" id="GAA0153339.1"/>
    </source>
</evidence>
<dbReference type="GO" id="GO:0009909">
    <property type="term" value="P:regulation of flower development"/>
    <property type="evidence" value="ECO:0007669"/>
    <property type="project" value="InterPro"/>
</dbReference>
<keyword evidence="6" id="KW-1185">Reference proteome</keyword>
<protein>
    <recommendedName>
        <fullName evidence="4">CCT domain-containing protein</fullName>
    </recommendedName>
</protein>
<evidence type="ECO:0000256" key="2">
    <source>
        <dbReference type="ARBA" id="ARBA00023242"/>
    </source>
</evidence>
<evidence type="ECO:0000256" key="1">
    <source>
        <dbReference type="ARBA" id="ARBA00004123"/>
    </source>
</evidence>
<dbReference type="AlphaFoldDB" id="A0AAV3PP41"/>
<dbReference type="Proteomes" id="UP001454036">
    <property type="component" value="Unassembled WGS sequence"/>
</dbReference>
<dbReference type="PANTHER" id="PTHR31319">
    <property type="entry name" value="ZINC FINGER PROTEIN CONSTANS-LIKE 4"/>
    <property type="match status" value="1"/>
</dbReference>
<evidence type="ECO:0000313" key="6">
    <source>
        <dbReference type="Proteomes" id="UP001454036"/>
    </source>
</evidence>